<dbReference type="PANTHER" id="PTHR35393:SF1">
    <property type="entry name" value="SNOAL-LIKE DOMAIN-CONTAINING PROTEIN"/>
    <property type="match status" value="1"/>
</dbReference>
<name>A0ABR0M875_9PEZI</name>
<evidence type="ECO:0000256" key="1">
    <source>
        <dbReference type="SAM" id="Phobius"/>
    </source>
</evidence>
<dbReference type="EMBL" id="JAVRRA010000067">
    <property type="protein sequence ID" value="KAK5294413.1"/>
    <property type="molecule type" value="Genomic_DNA"/>
</dbReference>
<keyword evidence="4" id="KW-1185">Reference proteome</keyword>
<feature type="transmembrane region" description="Helical" evidence="1">
    <location>
        <begin position="81"/>
        <end position="104"/>
    </location>
</feature>
<evidence type="ECO:0000313" key="4">
    <source>
        <dbReference type="Proteomes" id="UP001357485"/>
    </source>
</evidence>
<keyword evidence="1" id="KW-0812">Transmembrane</keyword>
<reference evidence="3 4" key="1">
    <citation type="submission" date="2023-08" db="EMBL/GenBank/DDBJ databases">
        <title>Black Yeasts Isolated from many extreme environments.</title>
        <authorList>
            <person name="Coleine C."/>
            <person name="Stajich J.E."/>
            <person name="Selbmann L."/>
        </authorList>
    </citation>
    <scope>NUCLEOTIDE SEQUENCE [LARGE SCALE GENOMIC DNA]</scope>
    <source>
        <strain evidence="3 4">CCFEE 536</strain>
    </source>
</reference>
<organism evidence="3 4">
    <name type="scientific">Cryomyces antarcticus</name>
    <dbReference type="NCBI Taxonomy" id="329879"/>
    <lineage>
        <taxon>Eukaryota</taxon>
        <taxon>Fungi</taxon>
        <taxon>Dikarya</taxon>
        <taxon>Ascomycota</taxon>
        <taxon>Pezizomycotina</taxon>
        <taxon>Dothideomycetes</taxon>
        <taxon>Dothideomycetes incertae sedis</taxon>
        <taxon>Cryomyces</taxon>
    </lineage>
</organism>
<dbReference type="Proteomes" id="UP001357485">
    <property type="component" value="Unassembled WGS sequence"/>
</dbReference>
<accession>A0ABR0M875</accession>
<protein>
    <recommendedName>
        <fullName evidence="2">SigF-like NTF2-like domain-containing protein</fullName>
    </recommendedName>
</protein>
<feature type="domain" description="SigF-like NTF2-like" evidence="2">
    <location>
        <begin position="25"/>
        <end position="97"/>
    </location>
</feature>
<dbReference type="Pfam" id="PF24840">
    <property type="entry name" value="NTF2_SigF"/>
    <property type="match status" value="1"/>
</dbReference>
<evidence type="ECO:0000259" key="2">
    <source>
        <dbReference type="Pfam" id="PF24840"/>
    </source>
</evidence>
<proteinExistence type="predicted"/>
<dbReference type="InterPro" id="IPR057514">
    <property type="entry name" value="NTF2_SigF"/>
</dbReference>
<keyword evidence="1" id="KW-0472">Membrane</keyword>
<comment type="caution">
    <text evidence="3">The sequence shown here is derived from an EMBL/GenBank/DDBJ whole genome shotgun (WGS) entry which is preliminary data.</text>
</comment>
<evidence type="ECO:0000313" key="3">
    <source>
        <dbReference type="EMBL" id="KAK5294413.1"/>
    </source>
</evidence>
<sequence>MKIHSIGTQAVSSRCKRLEASTTQDVFRIWVFPFYRADVTLTTVLQLTYDKSSQRYFIASQNDLYQVNQFLRFVAPFGADLLVWLWQVWATFFCLLGTLLMWPITLIEETVYPPGGRPPSARLSG</sequence>
<dbReference type="PANTHER" id="PTHR35393">
    <property type="entry name" value="CHROMOSOME 1, WHOLE GENOME SHOTGUN SEQUENCE"/>
    <property type="match status" value="1"/>
</dbReference>
<gene>
    <name evidence="3" type="ORF">LTR16_001336</name>
</gene>
<keyword evidence="1" id="KW-1133">Transmembrane helix</keyword>